<reference evidence="1" key="1">
    <citation type="journal article" date="2014" name="Front. Microbiol.">
        <title>High frequency of phylogenetically diverse reductive dehalogenase-homologous genes in deep subseafloor sedimentary metagenomes.</title>
        <authorList>
            <person name="Kawai M."/>
            <person name="Futagami T."/>
            <person name="Toyoda A."/>
            <person name="Takaki Y."/>
            <person name="Nishi S."/>
            <person name="Hori S."/>
            <person name="Arai W."/>
            <person name="Tsubouchi T."/>
            <person name="Morono Y."/>
            <person name="Uchiyama I."/>
            <person name="Ito T."/>
            <person name="Fujiyama A."/>
            <person name="Inagaki F."/>
            <person name="Takami H."/>
        </authorList>
    </citation>
    <scope>NUCLEOTIDE SEQUENCE</scope>
    <source>
        <strain evidence="1">Expedition CK06-06</strain>
    </source>
</reference>
<evidence type="ECO:0000313" key="1">
    <source>
        <dbReference type="EMBL" id="GAH91052.1"/>
    </source>
</evidence>
<dbReference type="AlphaFoldDB" id="X1JAS0"/>
<comment type="caution">
    <text evidence="1">The sequence shown here is derived from an EMBL/GenBank/DDBJ whole genome shotgun (WGS) entry which is preliminary data.</text>
</comment>
<organism evidence="1">
    <name type="scientific">marine sediment metagenome</name>
    <dbReference type="NCBI Taxonomy" id="412755"/>
    <lineage>
        <taxon>unclassified sequences</taxon>
        <taxon>metagenomes</taxon>
        <taxon>ecological metagenomes</taxon>
    </lineage>
</organism>
<feature type="non-terminal residue" evidence="1">
    <location>
        <position position="1"/>
    </location>
</feature>
<sequence>QVSKAEIYNGKNELLHGSISNESNFEIEIPPLSPIIAILKK</sequence>
<name>X1JAS0_9ZZZZ</name>
<gene>
    <name evidence="1" type="ORF">S03H2_72566</name>
</gene>
<protein>
    <submittedName>
        <fullName evidence="1">Uncharacterized protein</fullName>
    </submittedName>
</protein>
<accession>X1JAS0</accession>
<proteinExistence type="predicted"/>
<dbReference type="EMBL" id="BARU01049149">
    <property type="protein sequence ID" value="GAH91052.1"/>
    <property type="molecule type" value="Genomic_DNA"/>
</dbReference>